<evidence type="ECO:0000313" key="2">
    <source>
        <dbReference type="Proteomes" id="UP000255283"/>
    </source>
</evidence>
<organism evidence="1 2">
    <name type="scientific">Segatella buccae</name>
    <dbReference type="NCBI Taxonomy" id="28126"/>
    <lineage>
        <taxon>Bacteria</taxon>
        <taxon>Pseudomonadati</taxon>
        <taxon>Bacteroidota</taxon>
        <taxon>Bacteroidia</taxon>
        <taxon>Bacteroidales</taxon>
        <taxon>Prevotellaceae</taxon>
        <taxon>Segatella</taxon>
    </lineage>
</organism>
<proteinExistence type="predicted"/>
<accession>A0AAQ1UG22</accession>
<name>A0AAQ1UG22_9BACT</name>
<comment type="caution">
    <text evidence="1">The sequence shown here is derived from an EMBL/GenBank/DDBJ whole genome shotgun (WGS) entry which is preliminary data.</text>
</comment>
<reference evidence="1 2" key="1">
    <citation type="submission" date="2018-06" db="EMBL/GenBank/DDBJ databases">
        <authorList>
            <consortium name="Pathogen Informatics"/>
            <person name="Doyle S."/>
        </authorList>
    </citation>
    <scope>NUCLEOTIDE SEQUENCE [LARGE SCALE GENOMIC DNA]</scope>
    <source>
        <strain evidence="1 2">NCTC13063</strain>
    </source>
</reference>
<dbReference type="AlphaFoldDB" id="A0AAQ1UG22"/>
<evidence type="ECO:0000313" key="1">
    <source>
        <dbReference type="EMBL" id="SUB79186.1"/>
    </source>
</evidence>
<sequence length="69" mass="8419">MRKYKNLMKQIEKRRIKFVKSSLYNTFNEKLRFKPAVYRNFSLYLPYSFLQKETYLSTSADSAKMEGYK</sequence>
<gene>
    <name evidence="1" type="ORF">NCTC13063_00444</name>
</gene>
<protein>
    <submittedName>
        <fullName evidence="1">Uncharacterized protein</fullName>
    </submittedName>
</protein>
<dbReference type="EMBL" id="UGTJ01000001">
    <property type="protein sequence ID" value="SUB79186.1"/>
    <property type="molecule type" value="Genomic_DNA"/>
</dbReference>
<dbReference type="Proteomes" id="UP000255283">
    <property type="component" value="Unassembled WGS sequence"/>
</dbReference>